<reference evidence="2" key="1">
    <citation type="journal article" date="2022" name="Arch. Microbiol.">
        <title>Microbulbifer okhotskensis sp. nov., isolated from a deep bottom sediment of the Okhotsk Sea.</title>
        <authorList>
            <person name="Romanenko L."/>
            <person name="Kurilenko V."/>
            <person name="Otstavnykh N."/>
            <person name="Velansky P."/>
            <person name="Isaeva M."/>
            <person name="Mikhailov V."/>
        </authorList>
    </citation>
    <scope>NUCLEOTIDE SEQUENCE</scope>
    <source>
        <strain evidence="2">OS29</strain>
    </source>
</reference>
<dbReference type="Proteomes" id="UP001139028">
    <property type="component" value="Unassembled WGS sequence"/>
</dbReference>
<feature type="domain" description="DUF6985" evidence="1">
    <location>
        <begin position="5"/>
        <end position="96"/>
    </location>
</feature>
<accession>A0A9X2EWE5</accession>
<comment type="caution">
    <text evidence="2">The sequence shown here is derived from an EMBL/GenBank/DDBJ whole genome shotgun (WGS) entry which is preliminary data.</text>
</comment>
<organism evidence="2 3">
    <name type="scientific">Microbulbifer okhotskensis</name>
    <dbReference type="NCBI Taxonomy" id="2926617"/>
    <lineage>
        <taxon>Bacteria</taxon>
        <taxon>Pseudomonadati</taxon>
        <taxon>Pseudomonadota</taxon>
        <taxon>Gammaproteobacteria</taxon>
        <taxon>Cellvibrionales</taxon>
        <taxon>Microbulbiferaceae</taxon>
        <taxon>Microbulbifer</taxon>
    </lineage>
</organism>
<evidence type="ECO:0000259" key="1">
    <source>
        <dbReference type="Pfam" id="PF22481"/>
    </source>
</evidence>
<feature type="non-terminal residue" evidence="2">
    <location>
        <position position="1"/>
    </location>
</feature>
<proteinExistence type="predicted"/>
<dbReference type="InterPro" id="IPR054254">
    <property type="entry name" value="DUF6985"/>
</dbReference>
<dbReference type="EMBL" id="JALBWM010000398">
    <property type="protein sequence ID" value="MCO1337131.1"/>
    <property type="molecule type" value="Genomic_DNA"/>
</dbReference>
<dbReference type="AlphaFoldDB" id="A0A9X2EWE5"/>
<dbReference type="RefSeq" id="WP_252473395.1">
    <property type="nucleotide sequence ID" value="NZ_JALBWM010000398.1"/>
</dbReference>
<name>A0A9X2EWE5_9GAMM</name>
<gene>
    <name evidence="2" type="ORF">MO867_22665</name>
</gene>
<evidence type="ECO:0000313" key="3">
    <source>
        <dbReference type="Proteomes" id="UP001139028"/>
    </source>
</evidence>
<keyword evidence="3" id="KW-1185">Reference proteome</keyword>
<evidence type="ECO:0000313" key="2">
    <source>
        <dbReference type="EMBL" id="MCO1337131.1"/>
    </source>
</evidence>
<protein>
    <recommendedName>
        <fullName evidence="1">DUF6985 domain-containing protein</fullName>
    </recommendedName>
</protein>
<sequence>YIKHESSVSTSLLDGLEKEYQILRTDNMTGQMPKVGSCQDFKKLIGLDTVFIHQINRGDGIPYIGFLFGCKWEPEHGLGILMHGNRVVEIGFADTAFTLWVAEDDVRG</sequence>
<dbReference type="Pfam" id="PF22481">
    <property type="entry name" value="DUF6985"/>
    <property type="match status" value="1"/>
</dbReference>